<comment type="caution">
    <text evidence="1">The sequence shown here is derived from an EMBL/GenBank/DDBJ whole genome shotgun (WGS) entry which is preliminary data.</text>
</comment>
<accession>A0ABC8J6W8</accession>
<dbReference type="AlphaFoldDB" id="A0ABC8J6W8"/>
<protein>
    <submittedName>
        <fullName evidence="1">Uncharacterized protein</fullName>
    </submittedName>
</protein>
<sequence length="148" mass="17048">MVRFRQANREEPKPLYPPLYFSRNPLFICFCKTTFCVREPFPVALSDSGLQRYWKDQNISNPQIISVSLEVAVFTFLDVSVKRNASKYNRAQTELPSSTKVYCCFMHNISVGNGIVKKEEIVMDEGKKMKKNVKELKNKTADEALNDV</sequence>
<gene>
    <name evidence="1" type="ORF">ERUC_LOCUS7249</name>
</gene>
<keyword evidence="2" id="KW-1185">Reference proteome</keyword>
<name>A0ABC8J6W8_ERUVS</name>
<evidence type="ECO:0000313" key="2">
    <source>
        <dbReference type="Proteomes" id="UP001642260"/>
    </source>
</evidence>
<dbReference type="EMBL" id="CAKOAT010081821">
    <property type="protein sequence ID" value="CAH8314800.1"/>
    <property type="molecule type" value="Genomic_DNA"/>
</dbReference>
<proteinExistence type="predicted"/>
<evidence type="ECO:0000313" key="1">
    <source>
        <dbReference type="EMBL" id="CAH8314800.1"/>
    </source>
</evidence>
<reference evidence="1 2" key="1">
    <citation type="submission" date="2022-03" db="EMBL/GenBank/DDBJ databases">
        <authorList>
            <person name="Macdonald S."/>
            <person name="Ahmed S."/>
            <person name="Newling K."/>
        </authorList>
    </citation>
    <scope>NUCLEOTIDE SEQUENCE [LARGE SCALE GENOMIC DNA]</scope>
</reference>
<dbReference type="Proteomes" id="UP001642260">
    <property type="component" value="Unassembled WGS sequence"/>
</dbReference>
<organism evidence="1 2">
    <name type="scientific">Eruca vesicaria subsp. sativa</name>
    <name type="common">Garden rocket</name>
    <name type="synonym">Eruca sativa</name>
    <dbReference type="NCBI Taxonomy" id="29727"/>
    <lineage>
        <taxon>Eukaryota</taxon>
        <taxon>Viridiplantae</taxon>
        <taxon>Streptophyta</taxon>
        <taxon>Embryophyta</taxon>
        <taxon>Tracheophyta</taxon>
        <taxon>Spermatophyta</taxon>
        <taxon>Magnoliopsida</taxon>
        <taxon>eudicotyledons</taxon>
        <taxon>Gunneridae</taxon>
        <taxon>Pentapetalae</taxon>
        <taxon>rosids</taxon>
        <taxon>malvids</taxon>
        <taxon>Brassicales</taxon>
        <taxon>Brassicaceae</taxon>
        <taxon>Brassiceae</taxon>
        <taxon>Eruca</taxon>
    </lineage>
</organism>